<feature type="compositionally biased region" description="Acidic residues" evidence="1">
    <location>
        <begin position="201"/>
        <end position="217"/>
    </location>
</feature>
<evidence type="ECO:0000259" key="2">
    <source>
        <dbReference type="Pfam" id="PF02179"/>
    </source>
</evidence>
<dbReference type="InterPro" id="IPR003103">
    <property type="entry name" value="BAG_domain"/>
</dbReference>
<dbReference type="OrthoDB" id="333905at2759"/>
<organism evidence="3 4">
    <name type="scientific">Bifiguratus adelaidae</name>
    <dbReference type="NCBI Taxonomy" id="1938954"/>
    <lineage>
        <taxon>Eukaryota</taxon>
        <taxon>Fungi</taxon>
        <taxon>Fungi incertae sedis</taxon>
        <taxon>Mucoromycota</taxon>
        <taxon>Mucoromycotina</taxon>
        <taxon>Endogonomycetes</taxon>
        <taxon>Endogonales</taxon>
        <taxon>Endogonales incertae sedis</taxon>
        <taxon>Bifiguratus</taxon>
    </lineage>
</organism>
<feature type="compositionally biased region" description="Acidic residues" evidence="1">
    <location>
        <begin position="226"/>
        <end position="238"/>
    </location>
</feature>
<gene>
    <name evidence="3" type="ORF">BZG36_05174</name>
</gene>
<dbReference type="Proteomes" id="UP000242875">
    <property type="component" value="Unassembled WGS sequence"/>
</dbReference>
<dbReference type="GO" id="GO:0051087">
    <property type="term" value="F:protein-folding chaperone binding"/>
    <property type="evidence" value="ECO:0007669"/>
    <property type="project" value="InterPro"/>
</dbReference>
<evidence type="ECO:0000256" key="1">
    <source>
        <dbReference type="SAM" id="MobiDB-lite"/>
    </source>
</evidence>
<dbReference type="SUPFAM" id="SSF63491">
    <property type="entry name" value="BAG domain"/>
    <property type="match status" value="1"/>
</dbReference>
<dbReference type="AlphaFoldDB" id="A0A261XU22"/>
<feature type="compositionally biased region" description="Low complexity" evidence="1">
    <location>
        <begin position="138"/>
        <end position="151"/>
    </location>
</feature>
<comment type="caution">
    <text evidence="3">The sequence shown here is derived from an EMBL/GenBank/DDBJ whole genome shotgun (WGS) entry which is preliminary data.</text>
</comment>
<name>A0A261XU22_9FUNG</name>
<keyword evidence="4" id="KW-1185">Reference proteome</keyword>
<dbReference type="EMBL" id="MVBO01000250">
    <property type="protein sequence ID" value="OZJ01744.1"/>
    <property type="molecule type" value="Genomic_DNA"/>
</dbReference>
<sequence>MDLFDLLRYQSTPRYTYYPKHYHVPKRYAYPVKPQQYPFFLHPYDSDIEVEVEDIAPYGYPFFDGPRPQKKRVASNATSRTCDCDHCQALAAQRAAPKRRPSRLHKEQPWETREQKTSQTNNYKIKIQDGRTQKTSEVAEQTQEDAATTAEHPVPSIEVQPSTPEEQVAPASSTEPMQEKNDTLQIPEPSVSSSPQGSDSMEVEENGQEDPSEESELAEVPALIPQDDETTTEAESDASIERDNEQQQVEANLRKLQTLAEDITLMEITLEPEVFTTPLEFDESRRVKTVKQNKPYLEYEDKILKKMLELDGVDSLGSLVIRKRRKQLIAQCQHLLHKLDAYRARQLDRKL</sequence>
<reference evidence="3 4" key="1">
    <citation type="journal article" date="2017" name="Mycologia">
        <title>Bifiguratus adelaidae, gen. et sp. nov., a new member of Mucoromycotina in endophytic and soil-dwelling habitats.</title>
        <authorList>
            <person name="Torres-Cruz T.J."/>
            <person name="Billingsley Tobias T.L."/>
            <person name="Almatruk M."/>
            <person name="Hesse C."/>
            <person name="Kuske C.R."/>
            <person name="Desiro A."/>
            <person name="Benucci G.M."/>
            <person name="Bonito G."/>
            <person name="Stajich J.E."/>
            <person name="Dunlap C."/>
            <person name="Arnold A.E."/>
            <person name="Porras-Alfaro A."/>
        </authorList>
    </citation>
    <scope>NUCLEOTIDE SEQUENCE [LARGE SCALE GENOMIC DNA]</scope>
    <source>
        <strain evidence="3 4">AZ0501</strain>
    </source>
</reference>
<evidence type="ECO:0000313" key="4">
    <source>
        <dbReference type="Proteomes" id="UP000242875"/>
    </source>
</evidence>
<protein>
    <recommendedName>
        <fullName evidence="2">BAG domain-containing protein</fullName>
    </recommendedName>
</protein>
<feature type="domain" description="BAG" evidence="2">
    <location>
        <begin position="289"/>
        <end position="341"/>
    </location>
</feature>
<dbReference type="InterPro" id="IPR036533">
    <property type="entry name" value="BAG_dom_sf"/>
</dbReference>
<feature type="compositionally biased region" description="Basic and acidic residues" evidence="1">
    <location>
        <begin position="104"/>
        <end position="116"/>
    </location>
</feature>
<dbReference type="Gene3D" id="1.20.58.120">
    <property type="entry name" value="BAG domain"/>
    <property type="match status" value="1"/>
</dbReference>
<proteinExistence type="predicted"/>
<accession>A0A261XU22</accession>
<feature type="compositionally biased region" description="Polar residues" evidence="1">
    <location>
        <begin position="159"/>
        <end position="176"/>
    </location>
</feature>
<dbReference type="Pfam" id="PF02179">
    <property type="entry name" value="BAG"/>
    <property type="match status" value="1"/>
</dbReference>
<feature type="compositionally biased region" description="Low complexity" evidence="1">
    <location>
        <begin position="187"/>
        <end position="200"/>
    </location>
</feature>
<evidence type="ECO:0000313" key="3">
    <source>
        <dbReference type="EMBL" id="OZJ01744.1"/>
    </source>
</evidence>
<feature type="region of interest" description="Disordered" evidence="1">
    <location>
        <begin position="92"/>
        <end position="246"/>
    </location>
</feature>